<evidence type="ECO:0000256" key="1">
    <source>
        <dbReference type="SAM" id="MobiDB-lite"/>
    </source>
</evidence>
<dbReference type="PRINTS" id="PR01217">
    <property type="entry name" value="PRICHEXTENSN"/>
</dbReference>
<dbReference type="Proteomes" id="UP001501319">
    <property type="component" value="Unassembled WGS sequence"/>
</dbReference>
<comment type="caution">
    <text evidence="3">The sequence shown here is derived from an EMBL/GenBank/DDBJ whole genome shotgun (WGS) entry which is preliminary data.</text>
</comment>
<reference evidence="3 4" key="1">
    <citation type="journal article" date="2019" name="Int. J. Syst. Evol. Microbiol.">
        <title>The Global Catalogue of Microorganisms (GCM) 10K type strain sequencing project: providing services to taxonomists for standard genome sequencing and annotation.</title>
        <authorList>
            <consortium name="The Broad Institute Genomics Platform"/>
            <consortium name="The Broad Institute Genome Sequencing Center for Infectious Disease"/>
            <person name="Wu L."/>
            <person name="Ma J."/>
        </authorList>
    </citation>
    <scope>NUCLEOTIDE SEQUENCE [LARGE SCALE GENOMIC DNA]</scope>
    <source>
        <strain evidence="3 4">JCM 14306</strain>
    </source>
</reference>
<keyword evidence="2" id="KW-0472">Membrane</keyword>
<accession>A0ABN2F9L6</accession>
<evidence type="ECO:0000256" key="2">
    <source>
        <dbReference type="SAM" id="Phobius"/>
    </source>
</evidence>
<proteinExistence type="predicted"/>
<dbReference type="EMBL" id="BAAANE010000004">
    <property type="protein sequence ID" value="GAA1635703.1"/>
    <property type="molecule type" value="Genomic_DNA"/>
</dbReference>
<feature type="region of interest" description="Disordered" evidence="1">
    <location>
        <begin position="94"/>
        <end position="203"/>
    </location>
</feature>
<evidence type="ECO:0000313" key="4">
    <source>
        <dbReference type="Proteomes" id="UP001501319"/>
    </source>
</evidence>
<sequence>MKRFFNRYCAGLVKPFSEEEQADRRRPWQKREGFRRIAVLIAAPTGVYALLVVISLLGGPRIGAPLILLPDPGGADAVNPLAGPPSSGLPAKVFPAIPPETPTAIPVPTPVPTAEPSGQPTEPPSAKPADKAATSTTKPQAPQTVGEAVARPTTGDRPTPTRPPTVTTPPPRPTHPTPPPTTPPPTTPSDPPGRPDHPQPPTLADILRGLIGEVGL</sequence>
<name>A0ABN2F9L6_9ACTN</name>
<keyword evidence="4" id="KW-1185">Reference proteome</keyword>
<feature type="compositionally biased region" description="Pro residues" evidence="1">
    <location>
        <begin position="160"/>
        <end position="192"/>
    </location>
</feature>
<protein>
    <submittedName>
        <fullName evidence="3">Uncharacterized protein</fullName>
    </submittedName>
</protein>
<organism evidence="3 4">
    <name type="scientific">Kribbella alba</name>
    <dbReference type="NCBI Taxonomy" id="190197"/>
    <lineage>
        <taxon>Bacteria</taxon>
        <taxon>Bacillati</taxon>
        <taxon>Actinomycetota</taxon>
        <taxon>Actinomycetes</taxon>
        <taxon>Propionibacteriales</taxon>
        <taxon>Kribbellaceae</taxon>
        <taxon>Kribbella</taxon>
    </lineage>
</organism>
<feature type="compositionally biased region" description="Pro residues" evidence="1">
    <location>
        <begin position="96"/>
        <end position="113"/>
    </location>
</feature>
<keyword evidence="2" id="KW-1133">Transmembrane helix</keyword>
<keyword evidence="2" id="KW-0812">Transmembrane</keyword>
<gene>
    <name evidence="3" type="ORF">GCM10009744_25790</name>
</gene>
<feature type="transmembrane region" description="Helical" evidence="2">
    <location>
        <begin position="34"/>
        <end position="57"/>
    </location>
</feature>
<feature type="compositionally biased region" description="Polar residues" evidence="1">
    <location>
        <begin position="133"/>
        <end position="143"/>
    </location>
</feature>
<evidence type="ECO:0000313" key="3">
    <source>
        <dbReference type="EMBL" id="GAA1635703.1"/>
    </source>
</evidence>